<dbReference type="EMBL" id="CP053084">
    <property type="protein sequence ID" value="QJR29119.1"/>
    <property type="molecule type" value="Genomic_DNA"/>
</dbReference>
<reference evidence="1 2" key="1">
    <citation type="submission" date="2020-05" db="EMBL/GenBank/DDBJ databases">
        <title>Compete genome of Limnobacter sp. SAORIC-580.</title>
        <authorList>
            <person name="Song J."/>
            <person name="Cho J.-C."/>
        </authorList>
    </citation>
    <scope>NUCLEOTIDE SEQUENCE [LARGE SCALE GENOMIC DNA]</scope>
    <source>
        <strain evidence="1 2">SAORIC-580</strain>
    </source>
</reference>
<sequence length="300" mass="33001">MTTPISFLNQLLKCVLPHAATDPRLAGLLLVAKGQQRAAQALLCHPTLRLQRYDLAQYRVGQEKLADMDLIKSGRLEIGNSSQGEIPKVKVGEQYKFENTLSVQERIEALSAPQTLPNAPKEGPQALPVSAAERCVLRDYIATDGYSQVMNEFLRGEFKGEPQQHSDMRERSLILVSLLNALPVQSAQAQHNLNPKSPMFQTLVDAEKTGKPFVPDYFLSMSKREDASTPLIPSVFGAVSCIIESELAKDISVSNALRPNERELIAAPISSYKVSKGSGFGDESSTKPWFVLTEHTKPAE</sequence>
<gene>
    <name evidence="1" type="ORF">HKT17_05045</name>
</gene>
<name>A0ABX6N413_9BURK</name>
<proteinExistence type="predicted"/>
<organism evidence="1 2">
    <name type="scientific">Limnobacter profundi</name>
    <dbReference type="NCBI Taxonomy" id="2732163"/>
    <lineage>
        <taxon>Bacteria</taxon>
        <taxon>Pseudomonadati</taxon>
        <taxon>Pseudomonadota</taxon>
        <taxon>Betaproteobacteria</taxon>
        <taxon>Burkholderiales</taxon>
        <taxon>Burkholderiaceae</taxon>
        <taxon>Limnobacter</taxon>
    </lineage>
</organism>
<accession>A0ABX6N413</accession>
<evidence type="ECO:0000313" key="1">
    <source>
        <dbReference type="EMBL" id="QJR29119.1"/>
    </source>
</evidence>
<dbReference type="Proteomes" id="UP000501130">
    <property type="component" value="Chromosome"/>
</dbReference>
<evidence type="ECO:0000313" key="2">
    <source>
        <dbReference type="Proteomes" id="UP000501130"/>
    </source>
</evidence>
<protein>
    <submittedName>
        <fullName evidence="1">Uncharacterized protein</fullName>
    </submittedName>
</protein>
<keyword evidence="2" id="KW-1185">Reference proteome</keyword>
<dbReference type="Gene3D" id="3.90.176.10">
    <property type="entry name" value="Toxin ADP-ribosyltransferase, Chain A, domain 1"/>
    <property type="match status" value="1"/>
</dbReference>